<keyword evidence="10" id="KW-0479">Metal-binding</keyword>
<feature type="compositionally biased region" description="Basic and acidic residues" evidence="11">
    <location>
        <begin position="267"/>
        <end position="284"/>
    </location>
</feature>
<evidence type="ECO:0000256" key="9">
    <source>
        <dbReference type="ARBA" id="ARBA00023268"/>
    </source>
</evidence>
<feature type="compositionally biased region" description="Low complexity" evidence="11">
    <location>
        <begin position="195"/>
        <end position="206"/>
    </location>
</feature>
<feature type="compositionally biased region" description="Basic and acidic residues" evidence="11">
    <location>
        <begin position="1072"/>
        <end position="1082"/>
    </location>
</feature>
<feature type="region of interest" description="Disordered" evidence="11">
    <location>
        <begin position="292"/>
        <end position="359"/>
    </location>
</feature>
<evidence type="ECO:0000256" key="7">
    <source>
        <dbReference type="ARBA" id="ARBA00022759"/>
    </source>
</evidence>
<dbReference type="GO" id="GO:0016779">
    <property type="term" value="F:nucleotidyltransferase activity"/>
    <property type="evidence" value="ECO:0007669"/>
    <property type="project" value="UniProtKB-KW"/>
</dbReference>
<dbReference type="InterPro" id="IPR043128">
    <property type="entry name" value="Rev_trsase/Diguanyl_cyclase"/>
</dbReference>
<feature type="region of interest" description="Disordered" evidence="11">
    <location>
        <begin position="744"/>
        <end position="807"/>
    </location>
</feature>
<feature type="domain" description="CCHC-type" evidence="13">
    <location>
        <begin position="815"/>
        <end position="831"/>
    </location>
</feature>
<sequence>MTPNEISILVAGLIGGSALLSLLVTLLVLTYTDQLRRILRIRPLAPVTPALPGHYVLPYLEPRPLMEPVGQIHAPTPQRRATFPAASSDDDLPVPPRNATPGPSNVPRTPPPAYDPAETEEYGRFLRSIFRSASPTDLPLITIPDSPPAPVRALLPHNQTHDETQSAQTPFGRESVHRTLPPGRIEVGTPAHLCPLPDSNSNSNSDPESDYGGNEPVAEQDNDDPLNPNGSDHEWPELDAVDRAFLGPYRSQAWELRRLDIEQRSRYEGPENRSEDPVFHDAAERPQYVQEYTRTDSERNTRPQQAASSWMPAPEPTQSRGLSPTSYWPSPSHRETGQISTAPPDFDTFNQDEETFGGWADEEDDMDTALDYGDYRGYTSAPHFYHQPFPLPDSPNYGYQNYPPPPPHSLRVQQYRPPQHGRYLQGGQGPEDPTPGGSAMHTDQPTNAERLEAARQQSLANRHEYEILKAQMEVAQAKMMTHDVTWDFAQPPDSKGKESDRGRPLAPNYQRPLYNRTDRWSVPRPPPKWQAPNPYPAPVGTASDEAPWLGIKPIMVKPPLPFFGKYDDIERFIGDCLTYFEVFASYFQVLSSRVVFAVTHLEGDAKDWWVHARQDFWANDENDPIDARFRFPSWTEFTTLLALNFHDPASEEMHEKKMFDLRMGKGSALAYFQELEMEAKKANRRGETDARGLMVKAVRLGVPDSYTNAIANSGQHVPVTYNDWKRRICIMYEERQKKWVFDQTIGRRSAPQNRGTTAPSLPKAGGASTSTPPKQTAGNNTPKSGGRDSAGRWTTHPGQGLPMSIDAQKLRDEGRCFRCKEKGHMSKDCPKKKEFRDIRSVQATTELAETTKVEEDLHTGALTSSAGRSHGLFVGTSSNPTCISKRTDTFLARSDTDTFHITHSAIPAPNLLAFNVSSTTSKPSSESQNRYAALSVEECDDNSDSDSDTPLKGCHDTSPARAQAKVVDPAGHEAESLSTHPLLTLGQTDANRPTSSLRGETQPVNIAGGKSTLEVTPIDIASLPHITDGTMSKPKGELYEEAAQTFGSSTPKVDVESQLGGETTARLPGQERVPRTPKDASTSHRSPPSSTKTGEQEDGVEREPQGTGVTGTTVSSRATTQVRPGEISNPVTPPSEPSSQSTKGGTLIDAPRPAEERPSKAAGDANATATKKIAAREEAASAQAVKRGHQVTCIEVPDEEDDRAFQLWLAKERAPTVVKKEATSDESARSSPEKPAFAKWYKPFDVDWTLRAVCEARNDNAARANLYVWTHVDCVPELTAELLAELRQGGELARERLYELHEPPRYLRRRASDSRDFSLPVQLITVTGQKTFSVKGLVDSGCTSSAINRSFVRNHQLDTVKTAVPIVVYNADGTRNQAGDITEYVEMRLTIGDHTERIDLAVTDLGPKDLYLGHDWLKRHNPVINWETGTVIFGRCHCVKNPFPLPDTDPDDQWDEELEDGDTILAVNMEEEIVIRAIHHANDLAAAANAEKPQKTFKEMVPPNYRSFRDLFSKENFDELPERKPWDHAIELVPNSKSTLDCKEQLNKFLDENLESGRITESKSPFASPFFFVKKKDGSLRPVQDYRKLNEMTIKNRYPLPLISELIDKLQGAKYFTKLDVRWGYNNVRIKEGDEHKAAFRTNWGLFEPTVMFFGLTNSPATFQWMMNDIFKDLISEGKVTIYLDDILIFTKDLDEHRRIVRRVLQKLRENKLFLKAEKCEFEVLQTEYLGVIISEGQVRMDPVKLAGIAEWPTPTKKKELQSFLGFTNFYRKFIKNYSKVVRALTQLTGNAEWMWGAAQNQAFQQLKKQMAEDVILAILNRTGRFRVEADASNGAIGAVLSQEQEDRWRPVAFMSKALTATE</sequence>
<dbReference type="InterPro" id="IPR041577">
    <property type="entry name" value="RT_RNaseH_2"/>
</dbReference>
<name>A0A284S6R2_ARMOS</name>
<evidence type="ECO:0000256" key="4">
    <source>
        <dbReference type="ARBA" id="ARBA00022695"/>
    </source>
</evidence>
<feature type="compositionally biased region" description="Basic and acidic residues" evidence="11">
    <location>
        <begin position="494"/>
        <end position="503"/>
    </location>
</feature>
<protein>
    <recommendedName>
        <fullName evidence="17">Reverse transcriptase</fullName>
    </recommendedName>
</protein>
<feature type="transmembrane region" description="Helical" evidence="12">
    <location>
        <begin position="6"/>
        <end position="29"/>
    </location>
</feature>
<dbReference type="PANTHER" id="PTHR37984:SF5">
    <property type="entry name" value="PROTEIN NYNRIN-LIKE"/>
    <property type="match status" value="1"/>
</dbReference>
<feature type="region of interest" description="Disordered" evidence="11">
    <location>
        <begin position="917"/>
        <end position="1005"/>
    </location>
</feature>
<dbReference type="SUPFAM" id="SSF56672">
    <property type="entry name" value="DNA/RNA polymerases"/>
    <property type="match status" value="1"/>
</dbReference>
<dbReference type="SUPFAM" id="SSF50630">
    <property type="entry name" value="Acid proteases"/>
    <property type="match status" value="1"/>
</dbReference>
<feature type="compositionally biased region" description="Polar residues" evidence="11">
    <location>
        <begin position="1083"/>
        <end position="1093"/>
    </location>
</feature>
<dbReference type="Pfam" id="PF00078">
    <property type="entry name" value="RVT_1"/>
    <property type="match status" value="1"/>
</dbReference>
<organism evidence="15 16">
    <name type="scientific">Armillaria ostoyae</name>
    <name type="common">Armillaria root rot fungus</name>
    <dbReference type="NCBI Taxonomy" id="47428"/>
    <lineage>
        <taxon>Eukaryota</taxon>
        <taxon>Fungi</taxon>
        <taxon>Dikarya</taxon>
        <taxon>Basidiomycota</taxon>
        <taxon>Agaricomycotina</taxon>
        <taxon>Agaricomycetes</taxon>
        <taxon>Agaricomycetidae</taxon>
        <taxon>Agaricales</taxon>
        <taxon>Marasmiineae</taxon>
        <taxon>Physalacriaceae</taxon>
        <taxon>Armillaria</taxon>
    </lineage>
</organism>
<feature type="compositionally biased region" description="Polar residues" evidence="11">
    <location>
        <begin position="767"/>
        <end position="783"/>
    </location>
</feature>
<evidence type="ECO:0000256" key="5">
    <source>
        <dbReference type="ARBA" id="ARBA00022722"/>
    </source>
</evidence>
<dbReference type="OrthoDB" id="3250101at2759"/>
<keyword evidence="2" id="KW-0645">Protease</keyword>
<feature type="region of interest" description="Disordered" evidence="11">
    <location>
        <begin position="267"/>
        <end position="286"/>
    </location>
</feature>
<feature type="compositionally biased region" description="Polar residues" evidence="11">
    <location>
        <begin position="750"/>
        <end position="759"/>
    </location>
</feature>
<evidence type="ECO:0000313" key="16">
    <source>
        <dbReference type="Proteomes" id="UP000219338"/>
    </source>
</evidence>
<dbReference type="GO" id="GO:0004190">
    <property type="term" value="F:aspartic-type endopeptidase activity"/>
    <property type="evidence" value="ECO:0007669"/>
    <property type="project" value="UniProtKB-KW"/>
</dbReference>
<keyword evidence="7" id="KW-0255">Endonuclease</keyword>
<dbReference type="GO" id="GO:0004519">
    <property type="term" value="F:endonuclease activity"/>
    <property type="evidence" value="ECO:0007669"/>
    <property type="project" value="UniProtKB-KW"/>
</dbReference>
<feature type="compositionally biased region" description="Polar residues" evidence="11">
    <location>
        <begin position="976"/>
        <end position="1004"/>
    </location>
</feature>
<feature type="compositionally biased region" description="Low complexity" evidence="11">
    <location>
        <begin position="1106"/>
        <end position="1120"/>
    </location>
</feature>
<keyword evidence="6" id="KW-0064">Aspartyl protease</keyword>
<keyword evidence="5" id="KW-0540">Nuclease</keyword>
<feature type="region of interest" description="Disordered" evidence="11">
    <location>
        <begin position="81"/>
        <end position="118"/>
    </location>
</feature>
<evidence type="ECO:0000256" key="1">
    <source>
        <dbReference type="ARBA" id="ARBA00022664"/>
    </source>
</evidence>
<evidence type="ECO:0000256" key="12">
    <source>
        <dbReference type="SAM" id="Phobius"/>
    </source>
</evidence>
<evidence type="ECO:0000256" key="2">
    <source>
        <dbReference type="ARBA" id="ARBA00022670"/>
    </source>
</evidence>
<feature type="domain" description="Reverse transcriptase" evidence="14">
    <location>
        <begin position="1554"/>
        <end position="1734"/>
    </location>
</feature>
<dbReference type="GO" id="GO:0006397">
    <property type="term" value="P:mRNA processing"/>
    <property type="evidence" value="ECO:0007669"/>
    <property type="project" value="UniProtKB-KW"/>
</dbReference>
<feature type="region of interest" description="Disordered" evidence="11">
    <location>
        <begin position="1044"/>
        <end position="1170"/>
    </location>
</feature>
<dbReference type="Gene3D" id="3.10.10.10">
    <property type="entry name" value="HIV Type 1 Reverse Transcriptase, subunit A, domain 1"/>
    <property type="match status" value="1"/>
</dbReference>
<keyword evidence="10" id="KW-0863">Zinc-finger</keyword>
<dbReference type="Gene3D" id="2.40.70.10">
    <property type="entry name" value="Acid Proteases"/>
    <property type="match status" value="1"/>
</dbReference>
<keyword evidence="1" id="KW-0507">mRNA processing</keyword>
<dbReference type="InterPro" id="IPR021109">
    <property type="entry name" value="Peptidase_aspartic_dom_sf"/>
</dbReference>
<dbReference type="InterPro" id="IPR050951">
    <property type="entry name" value="Retrovirus_Pol_polyprotein"/>
</dbReference>
<dbReference type="Pfam" id="PF00098">
    <property type="entry name" value="zf-CCHC"/>
    <property type="match status" value="1"/>
</dbReference>
<keyword evidence="12" id="KW-1133">Transmembrane helix</keyword>
<dbReference type="SUPFAM" id="SSF57756">
    <property type="entry name" value="Retrovirus zinc finger-like domains"/>
    <property type="match status" value="1"/>
</dbReference>
<dbReference type="Gene3D" id="4.10.60.10">
    <property type="entry name" value="Zinc finger, CCHC-type"/>
    <property type="match status" value="1"/>
</dbReference>
<evidence type="ECO:0000313" key="15">
    <source>
        <dbReference type="EMBL" id="SJL16684.1"/>
    </source>
</evidence>
<proteinExistence type="predicted"/>
<evidence type="ECO:0000256" key="10">
    <source>
        <dbReference type="PROSITE-ProRule" id="PRU00047"/>
    </source>
</evidence>
<evidence type="ECO:0000256" key="8">
    <source>
        <dbReference type="ARBA" id="ARBA00023125"/>
    </source>
</evidence>
<dbReference type="Pfam" id="PF03732">
    <property type="entry name" value="Retrotrans_gag"/>
    <property type="match status" value="1"/>
</dbReference>
<feature type="region of interest" description="Disordered" evidence="11">
    <location>
        <begin position="160"/>
        <end position="235"/>
    </location>
</feature>
<feature type="compositionally biased region" description="Acidic residues" evidence="11">
    <location>
        <begin position="937"/>
        <end position="947"/>
    </location>
</feature>
<feature type="compositionally biased region" description="Polar residues" evidence="11">
    <location>
        <begin position="316"/>
        <end position="329"/>
    </location>
</feature>
<dbReference type="PROSITE" id="PS50158">
    <property type="entry name" value="ZF_CCHC"/>
    <property type="match status" value="1"/>
</dbReference>
<evidence type="ECO:0008006" key="17">
    <source>
        <dbReference type="Google" id="ProtNLM"/>
    </source>
</evidence>
<dbReference type="Proteomes" id="UP000219338">
    <property type="component" value="Unassembled WGS sequence"/>
</dbReference>
<dbReference type="CDD" id="cd01647">
    <property type="entry name" value="RT_LTR"/>
    <property type="match status" value="1"/>
</dbReference>
<keyword evidence="9" id="KW-0511">Multifunctional enzyme</keyword>
<keyword evidence="12" id="KW-0812">Transmembrane</keyword>
<evidence type="ECO:0000259" key="14">
    <source>
        <dbReference type="PROSITE" id="PS50878"/>
    </source>
</evidence>
<dbReference type="STRING" id="47428.A0A284S6R2"/>
<evidence type="ECO:0000256" key="6">
    <source>
        <dbReference type="ARBA" id="ARBA00022750"/>
    </source>
</evidence>
<keyword evidence="16" id="KW-1185">Reference proteome</keyword>
<dbReference type="Pfam" id="PF13975">
    <property type="entry name" value="gag-asp_proteas"/>
    <property type="match status" value="1"/>
</dbReference>
<accession>A0A284S6R2</accession>
<dbReference type="Pfam" id="PF17919">
    <property type="entry name" value="RT_RNaseH_2"/>
    <property type="match status" value="1"/>
</dbReference>
<dbReference type="PROSITE" id="PS50878">
    <property type="entry name" value="RT_POL"/>
    <property type="match status" value="1"/>
</dbReference>
<keyword evidence="3" id="KW-0808">Transferase</keyword>
<dbReference type="GO" id="GO:0006508">
    <property type="term" value="P:proteolysis"/>
    <property type="evidence" value="ECO:0007669"/>
    <property type="project" value="UniProtKB-KW"/>
</dbReference>
<keyword evidence="10" id="KW-0862">Zinc</keyword>
<keyword evidence="4" id="KW-0548">Nucleotidyltransferase</keyword>
<dbReference type="FunFam" id="3.30.70.270:FF:000020">
    <property type="entry name" value="Transposon Tf2-6 polyprotein-like Protein"/>
    <property type="match status" value="1"/>
</dbReference>
<keyword evidence="12" id="KW-0472">Membrane</keyword>
<reference evidence="16" key="1">
    <citation type="journal article" date="2017" name="Nat. Ecol. Evol.">
        <title>Genome expansion and lineage-specific genetic innovations in the forest pathogenic fungi Armillaria.</title>
        <authorList>
            <person name="Sipos G."/>
            <person name="Prasanna A.N."/>
            <person name="Walter M.C."/>
            <person name="O'Connor E."/>
            <person name="Balint B."/>
            <person name="Krizsan K."/>
            <person name="Kiss B."/>
            <person name="Hess J."/>
            <person name="Varga T."/>
            <person name="Slot J."/>
            <person name="Riley R."/>
            <person name="Boka B."/>
            <person name="Rigling D."/>
            <person name="Barry K."/>
            <person name="Lee J."/>
            <person name="Mihaltcheva S."/>
            <person name="LaButti K."/>
            <person name="Lipzen A."/>
            <person name="Waldron R."/>
            <person name="Moloney N.M."/>
            <person name="Sperisen C."/>
            <person name="Kredics L."/>
            <person name="Vagvoelgyi C."/>
            <person name="Patrignani A."/>
            <person name="Fitzpatrick D."/>
            <person name="Nagy I."/>
            <person name="Doyle S."/>
            <person name="Anderson J.B."/>
            <person name="Grigoriev I.V."/>
            <person name="Gueldener U."/>
            <person name="Muensterkoetter M."/>
            <person name="Nagy L.G."/>
        </authorList>
    </citation>
    <scope>NUCLEOTIDE SEQUENCE [LARGE SCALE GENOMIC DNA]</scope>
    <source>
        <strain evidence="16">C18/9</strain>
    </source>
</reference>
<dbReference type="InterPro" id="IPR001878">
    <property type="entry name" value="Znf_CCHC"/>
</dbReference>
<feature type="region of interest" description="Disordered" evidence="11">
    <location>
        <begin position="387"/>
        <end position="444"/>
    </location>
</feature>
<keyword evidence="5" id="KW-0378">Hydrolase</keyword>
<dbReference type="EMBL" id="FUEG01000037">
    <property type="protein sequence ID" value="SJL16684.1"/>
    <property type="molecule type" value="Genomic_DNA"/>
</dbReference>
<dbReference type="PANTHER" id="PTHR37984">
    <property type="entry name" value="PROTEIN CBG26694"/>
    <property type="match status" value="1"/>
</dbReference>
<dbReference type="InterPro" id="IPR005162">
    <property type="entry name" value="Retrotrans_gag_dom"/>
</dbReference>
<feature type="region of interest" description="Disordered" evidence="11">
    <location>
        <begin position="488"/>
        <end position="510"/>
    </location>
</feature>
<evidence type="ECO:0000259" key="13">
    <source>
        <dbReference type="PROSITE" id="PS50158"/>
    </source>
</evidence>
<gene>
    <name evidence="15" type="ORF">ARMOST_20213</name>
</gene>
<dbReference type="InterPro" id="IPR043502">
    <property type="entry name" value="DNA/RNA_pol_sf"/>
</dbReference>
<dbReference type="GO" id="GO:0003677">
    <property type="term" value="F:DNA binding"/>
    <property type="evidence" value="ECO:0007669"/>
    <property type="project" value="UniProtKB-KW"/>
</dbReference>
<dbReference type="SMART" id="SM00343">
    <property type="entry name" value="ZnF_C2HC"/>
    <property type="match status" value="1"/>
</dbReference>
<evidence type="ECO:0000256" key="3">
    <source>
        <dbReference type="ARBA" id="ARBA00022679"/>
    </source>
</evidence>
<feature type="compositionally biased region" description="Low complexity" evidence="11">
    <location>
        <begin position="917"/>
        <end position="927"/>
    </location>
</feature>
<feature type="compositionally biased region" description="Acidic residues" evidence="11">
    <location>
        <begin position="350"/>
        <end position="359"/>
    </location>
</feature>
<dbReference type="CDD" id="cd00303">
    <property type="entry name" value="retropepsin_like"/>
    <property type="match status" value="1"/>
</dbReference>
<dbReference type="InterPro" id="IPR000477">
    <property type="entry name" value="RT_dom"/>
</dbReference>
<dbReference type="InterPro" id="IPR036875">
    <property type="entry name" value="Znf_CCHC_sf"/>
</dbReference>
<keyword evidence="8" id="KW-0238">DNA-binding</keyword>
<dbReference type="GO" id="GO:0008270">
    <property type="term" value="F:zinc ion binding"/>
    <property type="evidence" value="ECO:0007669"/>
    <property type="project" value="UniProtKB-KW"/>
</dbReference>
<dbReference type="Gene3D" id="3.30.70.270">
    <property type="match status" value="2"/>
</dbReference>
<evidence type="ECO:0000256" key="11">
    <source>
        <dbReference type="SAM" id="MobiDB-lite"/>
    </source>
</evidence>